<dbReference type="EMBL" id="AL954747">
    <property type="protein sequence ID" value="CAD85913.1"/>
    <property type="molecule type" value="Genomic_DNA"/>
</dbReference>
<evidence type="ECO:0000313" key="3">
    <source>
        <dbReference type="Proteomes" id="UP000001416"/>
    </source>
</evidence>
<evidence type="ECO:0000256" key="1">
    <source>
        <dbReference type="SAM" id="Phobius"/>
    </source>
</evidence>
<dbReference type="Proteomes" id="UP000001416">
    <property type="component" value="Chromosome"/>
</dbReference>
<gene>
    <name evidence="2" type="ordered locus">NE2002</name>
</gene>
<feature type="transmembrane region" description="Helical" evidence="1">
    <location>
        <begin position="189"/>
        <end position="215"/>
    </location>
</feature>
<keyword evidence="1" id="KW-0472">Membrane</keyword>
<dbReference type="STRING" id="228410.NE2002"/>
<organism evidence="2 3">
    <name type="scientific">Nitrosomonas europaea (strain ATCC 19718 / CIP 103999 / KCTC 2705 / NBRC 14298)</name>
    <dbReference type="NCBI Taxonomy" id="228410"/>
    <lineage>
        <taxon>Bacteria</taxon>
        <taxon>Pseudomonadati</taxon>
        <taxon>Pseudomonadota</taxon>
        <taxon>Betaproteobacteria</taxon>
        <taxon>Nitrosomonadales</taxon>
        <taxon>Nitrosomonadaceae</taxon>
        <taxon>Nitrosomonas</taxon>
    </lineage>
</organism>
<dbReference type="InterPro" id="IPR019690">
    <property type="entry name" value="DUF2569"/>
</dbReference>
<dbReference type="KEGG" id="neu:NE2002"/>
<protein>
    <recommendedName>
        <fullName evidence="4">Transmembrane protein</fullName>
    </recommendedName>
</protein>
<feature type="transmembrane region" description="Helical" evidence="1">
    <location>
        <begin position="222"/>
        <end position="242"/>
    </location>
</feature>
<feature type="transmembrane region" description="Helical" evidence="1">
    <location>
        <begin position="140"/>
        <end position="160"/>
    </location>
</feature>
<dbReference type="Pfam" id="PF10754">
    <property type="entry name" value="DUF2569"/>
    <property type="match status" value="1"/>
</dbReference>
<feature type="transmembrane region" description="Helical" evidence="1">
    <location>
        <begin position="36"/>
        <end position="55"/>
    </location>
</feature>
<evidence type="ECO:0008006" key="4">
    <source>
        <dbReference type="Google" id="ProtNLM"/>
    </source>
</evidence>
<feature type="transmembrane region" description="Helical" evidence="1">
    <location>
        <begin position="95"/>
        <end position="115"/>
    </location>
</feature>
<dbReference type="AlphaFoldDB" id="Q82TA5"/>
<sequence>MKKTAFILSVILILLVAVMALIALFSEIEGDNVRHGIMGAGISTLPLVAYCISVVRVCRGWYLVAATLNGLFFALTVVSIVIILMDDPSTMKNLLAVLLVLLVPLTLNIFALIHIRRTDSRLMPHPDIPGAAGGKNLEGLGGWLILVGSNVVLSPFVIAARTYKSYAEMFASGVWDVLTSPDSMAYHALWAPLAIGEIILNSALILAWIYIAFLFFSKRRAFPFWFIAIHIATVCLIVIDAIVVHHILPDAPIFDANTLRELSRPIGAILIWAPYMLMSKRVKSTFLH</sequence>
<dbReference type="HOGENOM" id="CLU_965870_0_0_4"/>
<dbReference type="RefSeq" id="WP_011112528.1">
    <property type="nucleotide sequence ID" value="NC_004757.1"/>
</dbReference>
<keyword evidence="1" id="KW-1133">Transmembrane helix</keyword>
<keyword evidence="1" id="KW-0812">Transmembrane</keyword>
<keyword evidence="3" id="KW-1185">Reference proteome</keyword>
<proteinExistence type="predicted"/>
<evidence type="ECO:0000313" key="2">
    <source>
        <dbReference type="EMBL" id="CAD85913.1"/>
    </source>
</evidence>
<accession>Q82TA5</accession>
<feature type="transmembrane region" description="Helical" evidence="1">
    <location>
        <begin position="62"/>
        <end position="83"/>
    </location>
</feature>
<reference evidence="2 3" key="1">
    <citation type="journal article" date="2003" name="J. Bacteriol.">
        <title>Complete genome sequence of the ammonia-oxidizing bacterium and obligate chemolithoautotroph Nitrosomonas europaea.</title>
        <authorList>
            <person name="Chain P."/>
            <person name="Lamerdin J."/>
            <person name="Larimer F."/>
            <person name="Regala W."/>
            <person name="Land M."/>
            <person name="Hauser L."/>
            <person name="Hooper A."/>
            <person name="Klotz M."/>
            <person name="Norton J."/>
            <person name="Sayavedra-Soto L."/>
            <person name="Arciero D."/>
            <person name="Hommes N."/>
            <person name="Whittaker M."/>
            <person name="Arp D."/>
        </authorList>
    </citation>
    <scope>NUCLEOTIDE SEQUENCE [LARGE SCALE GENOMIC DNA]</scope>
    <source>
        <strain evidence="3">ATCC 19718 / CIP 103999 / KCTC 2705 / NBRC 14298</strain>
    </source>
</reference>
<dbReference type="GeneID" id="87105804"/>
<name>Q82TA5_NITEU</name>
<dbReference type="eggNOG" id="ENOG502ZU9S">
    <property type="taxonomic scope" value="Bacteria"/>
</dbReference>